<accession>A0A5D4H2Q0</accession>
<dbReference type="RefSeq" id="WP_148914300.1">
    <property type="nucleotide sequence ID" value="NZ_VSZS01000060.1"/>
</dbReference>
<evidence type="ECO:0000313" key="2">
    <source>
        <dbReference type="Proteomes" id="UP000323258"/>
    </source>
</evidence>
<proteinExistence type="predicted"/>
<organism evidence="1 2">
    <name type="scientific">Neoaquamicrobium microcysteis</name>
    <dbReference type="NCBI Taxonomy" id="2682781"/>
    <lineage>
        <taxon>Bacteria</taxon>
        <taxon>Pseudomonadati</taxon>
        <taxon>Pseudomonadota</taxon>
        <taxon>Alphaproteobacteria</taxon>
        <taxon>Hyphomicrobiales</taxon>
        <taxon>Phyllobacteriaceae</taxon>
        <taxon>Neoaquamicrobium</taxon>
    </lineage>
</organism>
<dbReference type="Proteomes" id="UP000323258">
    <property type="component" value="Unassembled WGS sequence"/>
</dbReference>
<dbReference type="EMBL" id="VSZS01000060">
    <property type="protein sequence ID" value="TYR33100.1"/>
    <property type="molecule type" value="Genomic_DNA"/>
</dbReference>
<reference evidence="1 2" key="2">
    <citation type="submission" date="2019-09" db="EMBL/GenBank/DDBJ databases">
        <title>Mesorhizobium sp. MaA-C15 isolated from Microcystis aeruginosa.</title>
        <authorList>
            <person name="Jeong S.E."/>
            <person name="Jin H.M."/>
            <person name="Jeon C.O."/>
        </authorList>
    </citation>
    <scope>NUCLEOTIDE SEQUENCE [LARGE SCALE GENOMIC DNA]</scope>
    <source>
        <strain evidence="1 2">MaA-C15</strain>
    </source>
</reference>
<comment type="caution">
    <text evidence="1">The sequence shown here is derived from an EMBL/GenBank/DDBJ whole genome shotgun (WGS) entry which is preliminary data.</text>
</comment>
<gene>
    <name evidence="1" type="ORF">FY036_08555</name>
</gene>
<protein>
    <submittedName>
        <fullName evidence="1">Uncharacterized protein</fullName>
    </submittedName>
</protein>
<dbReference type="AlphaFoldDB" id="A0A5D4H2Q0"/>
<keyword evidence="2" id="KW-1185">Reference proteome</keyword>
<reference evidence="1 2" key="1">
    <citation type="submission" date="2019-08" db="EMBL/GenBank/DDBJ databases">
        <authorList>
            <person name="Seo Y.L."/>
        </authorList>
    </citation>
    <scope>NUCLEOTIDE SEQUENCE [LARGE SCALE GENOMIC DNA]</scope>
    <source>
        <strain evidence="1 2">MaA-C15</strain>
    </source>
</reference>
<name>A0A5D4H2Q0_9HYPH</name>
<dbReference type="OrthoDB" id="8099754at2"/>
<evidence type="ECO:0000313" key="1">
    <source>
        <dbReference type="EMBL" id="TYR33100.1"/>
    </source>
</evidence>
<sequence>MLISTDSDKPAWIHAAAAAAFLLASAPNVALMAQGLDAEGAIDAIVGSDINTGEEAVTADEERIVAAIEQTAENAAEVRKRFSIDRVDIVFLPDFGDEETAVDAKMAEFETEIGELRNEIQGSAIFYHAVNSHRILVTDVIAMEFGDDNVATIFVAGREPGTGLE</sequence>